<evidence type="ECO:0000256" key="2">
    <source>
        <dbReference type="SAM" id="SignalP"/>
    </source>
</evidence>
<evidence type="ECO:0000256" key="1">
    <source>
        <dbReference type="SAM" id="MobiDB-lite"/>
    </source>
</evidence>
<organism evidence="3 4">
    <name type="scientific">Spodoptera frugiperda</name>
    <name type="common">Fall armyworm</name>
    <dbReference type="NCBI Taxonomy" id="7108"/>
    <lineage>
        <taxon>Eukaryota</taxon>
        <taxon>Metazoa</taxon>
        <taxon>Ecdysozoa</taxon>
        <taxon>Arthropoda</taxon>
        <taxon>Hexapoda</taxon>
        <taxon>Insecta</taxon>
        <taxon>Pterygota</taxon>
        <taxon>Neoptera</taxon>
        <taxon>Endopterygota</taxon>
        <taxon>Lepidoptera</taxon>
        <taxon>Glossata</taxon>
        <taxon>Ditrysia</taxon>
        <taxon>Noctuoidea</taxon>
        <taxon>Noctuidae</taxon>
        <taxon>Amphipyrinae</taxon>
        <taxon>Spodoptera</taxon>
    </lineage>
</organism>
<feature type="signal peptide" evidence="2">
    <location>
        <begin position="1"/>
        <end position="19"/>
    </location>
</feature>
<dbReference type="RefSeq" id="XP_050551946.1">
    <property type="nucleotide sequence ID" value="XM_050695989.1"/>
</dbReference>
<sequence>MFHCRSCITVLVVVVSVVALGLHQSGSKTGWLDRLVLYHKERFINELRKVKSYSGGSRSTSAPIEPTPFNATLLPKPAGFVDSGGWDYESVVRLMIMLKSSEAAKPTLKSLRRMLQPTRRLMMSMKDSMQKFPGLKAESNDIYYEIEYTSQEEESVPAPEELPEDQVVVVVSNPVEARLPSTRISVQLLREILTARARAAREMPTTKPPVIPWKPMKSTTGAPSQGGGDAGNGTTGAGAEGGDSTPAGDGGTPGEGGATGETTPAGGGGGDAADPTTPEPE</sequence>
<feature type="chain" id="PRO_5040253418" evidence="2">
    <location>
        <begin position="20"/>
        <end position="281"/>
    </location>
</feature>
<feature type="compositionally biased region" description="Low complexity" evidence="1">
    <location>
        <begin position="272"/>
        <end position="281"/>
    </location>
</feature>
<keyword evidence="2" id="KW-0732">Signal</keyword>
<evidence type="ECO:0000313" key="3">
    <source>
        <dbReference type="Proteomes" id="UP000829999"/>
    </source>
</evidence>
<feature type="compositionally biased region" description="Gly residues" evidence="1">
    <location>
        <begin position="248"/>
        <end position="271"/>
    </location>
</feature>
<evidence type="ECO:0000313" key="4">
    <source>
        <dbReference type="RefSeq" id="XP_050551946.1"/>
    </source>
</evidence>
<name>A0A9R0DS56_SPOFR</name>
<feature type="compositionally biased region" description="Gly residues" evidence="1">
    <location>
        <begin position="224"/>
        <end position="241"/>
    </location>
</feature>
<proteinExistence type="predicted"/>
<keyword evidence="3" id="KW-1185">Reference proteome</keyword>
<protein>
    <submittedName>
        <fullName evidence="4">Uncharacterized protein LOC126911070</fullName>
    </submittedName>
</protein>
<dbReference type="AlphaFoldDB" id="A0A9R0DS56"/>
<dbReference type="OrthoDB" id="7432123at2759"/>
<reference evidence="4" key="1">
    <citation type="submission" date="2025-08" db="UniProtKB">
        <authorList>
            <consortium name="RefSeq"/>
        </authorList>
    </citation>
    <scope>IDENTIFICATION</scope>
    <source>
        <tissue evidence="4">Whole larval tissue</tissue>
    </source>
</reference>
<feature type="region of interest" description="Disordered" evidence="1">
    <location>
        <begin position="200"/>
        <end position="281"/>
    </location>
</feature>
<dbReference type="GeneID" id="126911070"/>
<dbReference type="Proteomes" id="UP000829999">
    <property type="component" value="Chromosome 9"/>
</dbReference>
<accession>A0A9R0DS56</accession>
<gene>
    <name evidence="4" type="primary">LOC126911070</name>
</gene>